<comment type="caution">
    <text evidence="1">The sequence shown here is derived from an EMBL/GenBank/DDBJ whole genome shotgun (WGS) entry which is preliminary data.</text>
</comment>
<organism evidence="1 2">
    <name type="scientific">Aphis craccivora</name>
    <name type="common">Cowpea aphid</name>
    <dbReference type="NCBI Taxonomy" id="307492"/>
    <lineage>
        <taxon>Eukaryota</taxon>
        <taxon>Metazoa</taxon>
        <taxon>Ecdysozoa</taxon>
        <taxon>Arthropoda</taxon>
        <taxon>Hexapoda</taxon>
        <taxon>Insecta</taxon>
        <taxon>Pterygota</taxon>
        <taxon>Neoptera</taxon>
        <taxon>Paraneoptera</taxon>
        <taxon>Hemiptera</taxon>
        <taxon>Sternorrhyncha</taxon>
        <taxon>Aphidomorpha</taxon>
        <taxon>Aphidoidea</taxon>
        <taxon>Aphididae</taxon>
        <taxon>Aphidini</taxon>
        <taxon>Aphis</taxon>
        <taxon>Aphis</taxon>
    </lineage>
</organism>
<name>A0A6G0W199_APHCR</name>
<feature type="non-terminal residue" evidence="1">
    <location>
        <position position="1"/>
    </location>
</feature>
<dbReference type="Proteomes" id="UP000478052">
    <property type="component" value="Unassembled WGS sequence"/>
</dbReference>
<proteinExistence type="predicted"/>
<dbReference type="OrthoDB" id="10039643at2759"/>
<gene>
    <name evidence="1" type="ORF">FWK35_00024070</name>
</gene>
<dbReference type="EMBL" id="VUJU01009664">
    <property type="protein sequence ID" value="KAF0718561.1"/>
    <property type="molecule type" value="Genomic_DNA"/>
</dbReference>
<sequence>HETVNHSVNFVDPETGANTQRIESLWRPLRLKIVKKCVVLMKTS</sequence>
<keyword evidence="2" id="KW-1185">Reference proteome</keyword>
<evidence type="ECO:0000313" key="1">
    <source>
        <dbReference type="EMBL" id="KAF0718561.1"/>
    </source>
</evidence>
<reference evidence="1 2" key="1">
    <citation type="submission" date="2019-08" db="EMBL/GenBank/DDBJ databases">
        <title>Whole genome of Aphis craccivora.</title>
        <authorList>
            <person name="Voronova N.V."/>
            <person name="Shulinski R.S."/>
            <person name="Bandarenka Y.V."/>
            <person name="Zhorov D.G."/>
            <person name="Warner D."/>
        </authorList>
    </citation>
    <scope>NUCLEOTIDE SEQUENCE [LARGE SCALE GENOMIC DNA]</scope>
    <source>
        <strain evidence="1">180601</strain>
        <tissue evidence="1">Whole Body</tissue>
    </source>
</reference>
<dbReference type="AlphaFoldDB" id="A0A6G0W199"/>
<protein>
    <submittedName>
        <fullName evidence="1">DDE Tnp IS1595 domain-containing protein</fullName>
    </submittedName>
</protein>
<evidence type="ECO:0000313" key="2">
    <source>
        <dbReference type="Proteomes" id="UP000478052"/>
    </source>
</evidence>
<accession>A0A6G0W199</accession>